<keyword evidence="3" id="KW-1185">Reference proteome</keyword>
<proteinExistence type="predicted"/>
<sequence>MEDIPREDVQTKSHGDNVTREIDVEEKSSMEVDEIRVGAGAAVAYEASQIPIPLDLYPAAHELPPRPPPANECNYSHFYAIDVGKEYHDQYVFRHHNGLCVIGLASTHAAFMIDTELTGVDYNVGKTSRAEIKAVGKRKKNAQVLESNSVLCKVLAGETFFLISFTTDHLTDAVSEPDTEGYIAIMMPRPEDWKKAQASLLTKDQYRERRGILCS</sequence>
<evidence type="ECO:0000256" key="1">
    <source>
        <dbReference type="SAM" id="MobiDB-lite"/>
    </source>
</evidence>
<organism evidence="2 3">
    <name type="scientific">Marchantia polymorpha subsp. ruderalis</name>
    <dbReference type="NCBI Taxonomy" id="1480154"/>
    <lineage>
        <taxon>Eukaryota</taxon>
        <taxon>Viridiplantae</taxon>
        <taxon>Streptophyta</taxon>
        <taxon>Embryophyta</taxon>
        <taxon>Marchantiophyta</taxon>
        <taxon>Marchantiopsida</taxon>
        <taxon>Marchantiidae</taxon>
        <taxon>Marchantiales</taxon>
        <taxon>Marchantiaceae</taxon>
        <taxon>Marchantia</taxon>
    </lineage>
</organism>
<gene>
    <name evidence="2" type="ORF">AXG93_2490s1650</name>
</gene>
<evidence type="ECO:0008006" key="4">
    <source>
        <dbReference type="Google" id="ProtNLM"/>
    </source>
</evidence>
<protein>
    <recommendedName>
        <fullName evidence="4">Actin-binding transcription modulator</fullName>
    </recommendedName>
</protein>
<dbReference type="PANTHER" id="PTHR13651:SF0">
    <property type="entry name" value="PROTEIN ABITRAM"/>
    <property type="match status" value="1"/>
</dbReference>
<name>A0A176W5R8_MARPO</name>
<comment type="caution">
    <text evidence="2">The sequence shown here is derived from an EMBL/GenBank/DDBJ whole genome shotgun (WGS) entry which is preliminary data.</text>
</comment>
<dbReference type="Proteomes" id="UP000077202">
    <property type="component" value="Unassembled WGS sequence"/>
</dbReference>
<dbReference type="PANTHER" id="PTHR13651">
    <property type="entry name" value="PROTEIN ABITRAM"/>
    <property type="match status" value="1"/>
</dbReference>
<dbReference type="EMBL" id="LVLJ01001741">
    <property type="protein sequence ID" value="OAE28374.1"/>
    <property type="molecule type" value="Genomic_DNA"/>
</dbReference>
<dbReference type="AlphaFoldDB" id="A0A176W5R8"/>
<dbReference type="InterPro" id="IPR039169">
    <property type="entry name" value="Abitram"/>
</dbReference>
<accession>A0A176W5R8</accession>
<feature type="region of interest" description="Disordered" evidence="1">
    <location>
        <begin position="1"/>
        <end position="27"/>
    </location>
</feature>
<evidence type="ECO:0000313" key="3">
    <source>
        <dbReference type="Proteomes" id="UP000077202"/>
    </source>
</evidence>
<reference evidence="2" key="1">
    <citation type="submission" date="2016-03" db="EMBL/GenBank/DDBJ databases">
        <title>Mechanisms controlling the formation of the plant cell surface in tip-growing cells are functionally conserved among land plants.</title>
        <authorList>
            <person name="Honkanen S."/>
            <person name="Jones V.A."/>
            <person name="Morieri G."/>
            <person name="Champion C."/>
            <person name="Hetherington A.J."/>
            <person name="Kelly S."/>
            <person name="Saint-Marcoux D."/>
            <person name="Proust H."/>
            <person name="Prescott H."/>
            <person name="Dolan L."/>
        </authorList>
    </citation>
    <scope>NUCLEOTIDE SEQUENCE [LARGE SCALE GENOMIC DNA]</scope>
    <source>
        <tissue evidence="2">Whole gametophyte</tissue>
    </source>
</reference>
<evidence type="ECO:0000313" key="2">
    <source>
        <dbReference type="EMBL" id="OAE28374.1"/>
    </source>
</evidence>
<dbReference type="GO" id="GO:0005634">
    <property type="term" value="C:nucleus"/>
    <property type="evidence" value="ECO:0007669"/>
    <property type="project" value="TreeGrafter"/>
</dbReference>